<protein>
    <submittedName>
        <fullName evidence="1">Uncharacterized protein</fullName>
    </submittedName>
</protein>
<dbReference type="STRING" id="246197.MXAN_1837"/>
<dbReference type="KEGG" id="mxa:MXAN_1837"/>
<accession>Q1DB90</accession>
<dbReference type="EMBL" id="CP000113">
    <property type="protein sequence ID" value="ABF86272.1"/>
    <property type="molecule type" value="Genomic_DNA"/>
</dbReference>
<evidence type="ECO:0000313" key="1">
    <source>
        <dbReference type="EMBL" id="ABF86272.1"/>
    </source>
</evidence>
<keyword evidence="2" id="KW-1185">Reference proteome</keyword>
<dbReference type="Proteomes" id="UP000002402">
    <property type="component" value="Chromosome"/>
</dbReference>
<organism evidence="1 2">
    <name type="scientific">Myxococcus xanthus (strain DK1622)</name>
    <dbReference type="NCBI Taxonomy" id="246197"/>
    <lineage>
        <taxon>Bacteria</taxon>
        <taxon>Pseudomonadati</taxon>
        <taxon>Myxococcota</taxon>
        <taxon>Myxococcia</taxon>
        <taxon>Myxococcales</taxon>
        <taxon>Cystobacterineae</taxon>
        <taxon>Myxococcaceae</taxon>
        <taxon>Myxococcus</taxon>
    </lineage>
</organism>
<proteinExistence type="predicted"/>
<dbReference type="HOGENOM" id="CLU_1925322_0_0_7"/>
<gene>
    <name evidence="1" type="ordered locus">MXAN_1837</name>
</gene>
<reference evidence="1 2" key="1">
    <citation type="journal article" date="2006" name="Proc. Natl. Acad. Sci. U.S.A.">
        <title>Evolution of sensory complexity recorded in a myxobacterial genome.</title>
        <authorList>
            <person name="Goldman B.S."/>
            <person name="Nierman W.C."/>
            <person name="Kaiser D."/>
            <person name="Slater S.C."/>
            <person name="Durkin A.S."/>
            <person name="Eisen J.A."/>
            <person name="Ronning C.M."/>
            <person name="Barbazuk W.B."/>
            <person name="Blanchard M."/>
            <person name="Field C."/>
            <person name="Halling C."/>
            <person name="Hinkle G."/>
            <person name="Iartchuk O."/>
            <person name="Kim H.S."/>
            <person name="Mackenzie C."/>
            <person name="Madupu R."/>
            <person name="Miller N."/>
            <person name="Shvartsbeyn A."/>
            <person name="Sullivan S.A."/>
            <person name="Vaudin M."/>
            <person name="Wiegand R."/>
            <person name="Kaplan H.B."/>
        </authorList>
    </citation>
    <scope>NUCLEOTIDE SEQUENCE [LARGE SCALE GENOMIC DNA]</scope>
    <source>
        <strain evidence="2">DK1622</strain>
    </source>
</reference>
<name>Q1DB90_MYXXD</name>
<evidence type="ECO:0000313" key="2">
    <source>
        <dbReference type="Proteomes" id="UP000002402"/>
    </source>
</evidence>
<dbReference type="EnsemblBacteria" id="ABF86272">
    <property type="protein sequence ID" value="ABF86272"/>
    <property type="gene ID" value="MXAN_1837"/>
</dbReference>
<sequence length="134" mass="14286">MTPMALTAFTSRLGLGQGRIRPQRATPASGEYLFVLGDEEPGRRFELAPGDFVEVTQPVDVTGVHLVRTALRLRVPAGVPAGLAWEASLVVDGVKYARTLGRPGRERLVGDMAANVSKLSGVHTVGVRLELVSP</sequence>
<dbReference type="AlphaFoldDB" id="Q1DB90"/>